<comment type="caution">
    <text evidence="7">The sequence shown here is derived from an EMBL/GenBank/DDBJ whole genome shotgun (WGS) entry which is preliminary data.</text>
</comment>
<comment type="subcellular location">
    <subcellularLocation>
        <location evidence="1">Nucleus</location>
        <location evidence="1">Nucleolus</location>
    </subcellularLocation>
</comment>
<keyword evidence="2 5" id="KW-0853">WD repeat</keyword>
<name>A0A9Q0S9C4_9DIPT</name>
<dbReference type="GO" id="GO:0030686">
    <property type="term" value="C:90S preribosome"/>
    <property type="evidence" value="ECO:0007669"/>
    <property type="project" value="TreeGrafter"/>
</dbReference>
<dbReference type="SUPFAM" id="SSF50978">
    <property type="entry name" value="WD40 repeat-like"/>
    <property type="match status" value="2"/>
</dbReference>
<dbReference type="InterPro" id="IPR013934">
    <property type="entry name" value="Utp13_C"/>
</dbReference>
<dbReference type="PANTHER" id="PTHR19854">
    <property type="entry name" value="TRANSDUCIN BETA-LIKE 3"/>
    <property type="match status" value="1"/>
</dbReference>
<dbReference type="InterPro" id="IPR019775">
    <property type="entry name" value="WD40_repeat_CS"/>
</dbReference>
<dbReference type="InterPro" id="IPR001680">
    <property type="entry name" value="WD40_rpt"/>
</dbReference>
<dbReference type="GO" id="GO:0000480">
    <property type="term" value="P:endonucleolytic cleavage in 5'-ETS of tricistronic rRNA transcript (SSU-rRNA, 5.8S rRNA, LSU-rRNA)"/>
    <property type="evidence" value="ECO:0007669"/>
    <property type="project" value="TreeGrafter"/>
</dbReference>
<dbReference type="AlphaFoldDB" id="A0A9Q0S9C4"/>
<sequence length="799" mass="89207">MASRIKLKETFIAEAEYGAFYTGGAIAWTSDGLEILCQNSGKISIISTEDNKPQRSIGDASTEEVDEDAVYTFALSYDNELVVSSHKSGLLKLWNRGDGTMVKMWKAIHQGPIPQLAFGYEKQIIASGGTDSKIRLWDYNMKTCLGTLRGCQGVISVLQFHPDTNLRLIIAAADDNKIHGWNYETKELLFSLSGHFSKVTSLSFTKDSLYMVSTGRDKVLILWNLNERKAVRTVPAYEGVECAVIIDSKSSLPDDVRLDNKRVYAAAAGENGFVKIWDMTGGKTIFEQKNSLISKASEEGGLACTRILLNEKTSQLALVSVDQNIMIHNLSTFFCSKQLIGFTDEILDVAFLGKKGRYLAVATNSVTIKVYDTTNMNCRVLNGHTDIVLSLSTHKNFLLSSSKDQTIKLWEIDPGSFIISLLATGTKHTSSVGSVAFGKTSHILCASVSQDNCLKVWTIPKDFDKSKVISMNCTATQIAHEKDVNCVTISSDDKMIATGSQDKTAKLWSAIDLSLMGVFRGHKRGIWCVRFSPVDKLLLTTSADCFMKLWSIKPISCTHSFEGHDSSILKAEFLNHGLQILSAGSDGLLKVWSIKTSECNVTLEKHDGRIWAVAVAYDEKTFYSGGSDSLLVKWKDVTEEKKLEEKLQKQQSALEEQELSSLLVQKKMVKALRLALHLDKPLLSLKIINEVINSKADSELTETIEKLSDPHKEKLLNHATTWNTNSKNTRPAQLVLQILMQQIVCGKFKPLELNKLVEHNIPYTDRHFKRMTEYLKDIKFLEYSLRCMQPHVNFDAEMK</sequence>
<dbReference type="PRINTS" id="PR00320">
    <property type="entry name" value="GPROTEINBRPT"/>
</dbReference>
<dbReference type="Gene3D" id="2.130.10.10">
    <property type="entry name" value="YVTN repeat-like/Quinoprotein amine dehydrogenase"/>
    <property type="match status" value="5"/>
</dbReference>
<dbReference type="PROSITE" id="PS00678">
    <property type="entry name" value="WD_REPEATS_1"/>
    <property type="match status" value="2"/>
</dbReference>
<dbReference type="InterPro" id="IPR015943">
    <property type="entry name" value="WD40/YVTN_repeat-like_dom_sf"/>
</dbReference>
<feature type="repeat" description="WD" evidence="5">
    <location>
        <begin position="561"/>
        <end position="602"/>
    </location>
</feature>
<dbReference type="InterPro" id="IPR036322">
    <property type="entry name" value="WD40_repeat_dom_sf"/>
</dbReference>
<dbReference type="Proteomes" id="UP001151699">
    <property type="component" value="Chromosome A"/>
</dbReference>
<evidence type="ECO:0000313" key="7">
    <source>
        <dbReference type="EMBL" id="KAJ6648170.1"/>
    </source>
</evidence>
<proteinExistence type="predicted"/>
<protein>
    <submittedName>
        <fullName evidence="7">Transducin beta-like protein 3</fullName>
    </submittedName>
</protein>
<dbReference type="OrthoDB" id="5414888at2759"/>
<feature type="repeat" description="WD" evidence="5">
    <location>
        <begin position="477"/>
        <end position="509"/>
    </location>
</feature>
<feature type="repeat" description="WD" evidence="5">
    <location>
        <begin position="381"/>
        <end position="420"/>
    </location>
</feature>
<dbReference type="GO" id="GO:0032040">
    <property type="term" value="C:small-subunit processome"/>
    <property type="evidence" value="ECO:0007669"/>
    <property type="project" value="InterPro"/>
</dbReference>
<dbReference type="PANTHER" id="PTHR19854:SF15">
    <property type="entry name" value="TRANSDUCIN BETA-LIKE PROTEIN 3"/>
    <property type="match status" value="1"/>
</dbReference>
<dbReference type="Pfam" id="PF08625">
    <property type="entry name" value="Utp13"/>
    <property type="match status" value="1"/>
</dbReference>
<dbReference type="CDD" id="cd00200">
    <property type="entry name" value="WD40"/>
    <property type="match status" value="2"/>
</dbReference>
<dbReference type="PROSITE" id="PS50082">
    <property type="entry name" value="WD_REPEATS_2"/>
    <property type="match status" value="7"/>
</dbReference>
<evidence type="ECO:0000259" key="6">
    <source>
        <dbReference type="Pfam" id="PF08625"/>
    </source>
</evidence>
<evidence type="ECO:0000313" key="8">
    <source>
        <dbReference type="Proteomes" id="UP001151699"/>
    </source>
</evidence>
<keyword evidence="3" id="KW-0677">Repeat</keyword>
<dbReference type="EMBL" id="WJQU01000001">
    <property type="protein sequence ID" value="KAJ6648170.1"/>
    <property type="molecule type" value="Genomic_DNA"/>
</dbReference>
<feature type="repeat" description="WD" evidence="5">
    <location>
        <begin position="192"/>
        <end position="233"/>
    </location>
</feature>
<evidence type="ECO:0000256" key="5">
    <source>
        <dbReference type="PROSITE-ProRule" id="PRU00221"/>
    </source>
</evidence>
<dbReference type="GO" id="GO:0000472">
    <property type="term" value="P:endonucleolytic cleavage to generate mature 5'-end of SSU-rRNA from (SSU-rRNA, 5.8S rRNA, LSU-rRNA)"/>
    <property type="evidence" value="ECO:0007669"/>
    <property type="project" value="TreeGrafter"/>
</dbReference>
<feature type="repeat" description="WD" evidence="5">
    <location>
        <begin position="106"/>
        <end position="147"/>
    </location>
</feature>
<evidence type="ECO:0000256" key="2">
    <source>
        <dbReference type="ARBA" id="ARBA00022574"/>
    </source>
</evidence>
<feature type="repeat" description="WD" evidence="5">
    <location>
        <begin position="519"/>
        <end position="560"/>
    </location>
</feature>
<evidence type="ECO:0000256" key="3">
    <source>
        <dbReference type="ARBA" id="ARBA00022737"/>
    </source>
</evidence>
<dbReference type="PROSITE" id="PS50294">
    <property type="entry name" value="WD_REPEATS_REGION"/>
    <property type="match status" value="6"/>
</dbReference>
<evidence type="ECO:0000256" key="4">
    <source>
        <dbReference type="ARBA" id="ARBA00023242"/>
    </source>
</evidence>
<reference evidence="7" key="1">
    <citation type="submission" date="2022-07" db="EMBL/GenBank/DDBJ databases">
        <authorList>
            <person name="Trinca V."/>
            <person name="Uliana J.V.C."/>
            <person name="Torres T.T."/>
            <person name="Ward R.J."/>
            <person name="Monesi N."/>
        </authorList>
    </citation>
    <scope>NUCLEOTIDE SEQUENCE</scope>
    <source>
        <strain evidence="7">HSMRA1968</strain>
        <tissue evidence="7">Whole embryos</tissue>
    </source>
</reference>
<feature type="domain" description="U3 small nucleolar RNA-associated protein 13 C-terminal" evidence="6">
    <location>
        <begin position="656"/>
        <end position="788"/>
    </location>
</feature>
<gene>
    <name evidence="7" type="primary">Tbl3</name>
    <name evidence="7" type="ORF">Bhyg_03397</name>
</gene>
<keyword evidence="4" id="KW-0539">Nucleus</keyword>
<dbReference type="Pfam" id="PF00400">
    <property type="entry name" value="WD40"/>
    <property type="match status" value="9"/>
</dbReference>
<dbReference type="InterPro" id="IPR020472">
    <property type="entry name" value="WD40_PAC1"/>
</dbReference>
<dbReference type="GO" id="GO:0034511">
    <property type="term" value="F:U3 snoRNA binding"/>
    <property type="evidence" value="ECO:0007669"/>
    <property type="project" value="TreeGrafter"/>
</dbReference>
<evidence type="ECO:0000256" key="1">
    <source>
        <dbReference type="ARBA" id="ARBA00004604"/>
    </source>
</evidence>
<accession>A0A9Q0S9C4</accession>
<organism evidence="7 8">
    <name type="scientific">Pseudolycoriella hygida</name>
    <dbReference type="NCBI Taxonomy" id="35572"/>
    <lineage>
        <taxon>Eukaryota</taxon>
        <taxon>Metazoa</taxon>
        <taxon>Ecdysozoa</taxon>
        <taxon>Arthropoda</taxon>
        <taxon>Hexapoda</taxon>
        <taxon>Insecta</taxon>
        <taxon>Pterygota</taxon>
        <taxon>Neoptera</taxon>
        <taxon>Endopterygota</taxon>
        <taxon>Diptera</taxon>
        <taxon>Nematocera</taxon>
        <taxon>Sciaroidea</taxon>
        <taxon>Sciaridae</taxon>
        <taxon>Pseudolycoriella</taxon>
    </lineage>
</organism>
<dbReference type="SMART" id="SM00320">
    <property type="entry name" value="WD40"/>
    <property type="match status" value="12"/>
</dbReference>
<feature type="repeat" description="WD" evidence="5">
    <location>
        <begin position="148"/>
        <end position="191"/>
    </location>
</feature>
<keyword evidence="8" id="KW-1185">Reference proteome</keyword>